<dbReference type="InterPro" id="IPR042518">
    <property type="entry name" value="SirC_C"/>
</dbReference>
<dbReference type="GO" id="GO:0004325">
    <property type="term" value="F:ferrochelatase activity"/>
    <property type="evidence" value="ECO:0007669"/>
    <property type="project" value="InterPro"/>
</dbReference>
<dbReference type="AlphaFoldDB" id="A0A917CXS8"/>
<dbReference type="Proteomes" id="UP000637643">
    <property type="component" value="Unassembled WGS sequence"/>
</dbReference>
<evidence type="ECO:0000256" key="3">
    <source>
        <dbReference type="ARBA" id="ARBA00023002"/>
    </source>
</evidence>
<comment type="caution">
    <text evidence="8">The sequence shown here is derived from an EMBL/GenBank/DDBJ whole genome shotgun (WGS) entry which is preliminary data.</text>
</comment>
<evidence type="ECO:0000256" key="5">
    <source>
        <dbReference type="ARBA" id="ARBA00023244"/>
    </source>
</evidence>
<comment type="pathway">
    <text evidence="1">Porphyrin-containing compound metabolism; siroheme biosynthesis; sirohydrochlorin from precorrin-2: step 1/1.</text>
</comment>
<evidence type="ECO:0000259" key="7">
    <source>
        <dbReference type="Pfam" id="PF14824"/>
    </source>
</evidence>
<comment type="catalytic activity">
    <reaction evidence="6">
        <text>precorrin-2 + NAD(+) = sirohydrochlorin + NADH + 2 H(+)</text>
        <dbReference type="Rhea" id="RHEA:15613"/>
        <dbReference type="ChEBI" id="CHEBI:15378"/>
        <dbReference type="ChEBI" id="CHEBI:57540"/>
        <dbReference type="ChEBI" id="CHEBI:57945"/>
        <dbReference type="ChEBI" id="CHEBI:58351"/>
        <dbReference type="ChEBI" id="CHEBI:58827"/>
        <dbReference type="EC" id="1.3.1.76"/>
    </reaction>
</comment>
<dbReference type="SUPFAM" id="SSF75615">
    <property type="entry name" value="Siroheme synthase middle domains-like"/>
    <property type="match status" value="1"/>
</dbReference>
<gene>
    <name evidence="8" type="ORF">GCM10010912_54410</name>
</gene>
<dbReference type="EMBL" id="BMKR01000034">
    <property type="protein sequence ID" value="GGG02748.1"/>
    <property type="molecule type" value="Genomic_DNA"/>
</dbReference>
<evidence type="ECO:0000313" key="8">
    <source>
        <dbReference type="EMBL" id="GGG02748.1"/>
    </source>
</evidence>
<evidence type="ECO:0000256" key="4">
    <source>
        <dbReference type="ARBA" id="ARBA00023027"/>
    </source>
</evidence>
<dbReference type="GO" id="GO:0019354">
    <property type="term" value="P:siroheme biosynthetic process"/>
    <property type="evidence" value="ECO:0007669"/>
    <property type="project" value="InterPro"/>
</dbReference>
<reference evidence="8" key="2">
    <citation type="submission" date="2020-09" db="EMBL/GenBank/DDBJ databases">
        <authorList>
            <person name="Sun Q."/>
            <person name="Zhou Y."/>
        </authorList>
    </citation>
    <scope>NUCLEOTIDE SEQUENCE</scope>
    <source>
        <strain evidence="8">CGMCC 1.16134</strain>
    </source>
</reference>
<proteinExistence type="predicted"/>
<dbReference type="NCBIfam" id="TIGR01470">
    <property type="entry name" value="cysG_Nterm"/>
    <property type="match status" value="1"/>
</dbReference>
<dbReference type="GO" id="GO:0043115">
    <property type="term" value="F:precorrin-2 dehydrogenase activity"/>
    <property type="evidence" value="ECO:0007669"/>
    <property type="project" value="UniProtKB-EC"/>
</dbReference>
<dbReference type="Gene3D" id="1.10.8.610">
    <property type="entry name" value="SirC, precorrin-2 dehydrogenase, C-terminal helical domain-like"/>
    <property type="match status" value="1"/>
</dbReference>
<feature type="domain" description="Siroheme synthase central" evidence="7">
    <location>
        <begin position="120"/>
        <end position="146"/>
    </location>
</feature>
<dbReference type="PANTHER" id="PTHR35330:SF1">
    <property type="entry name" value="SIROHEME BIOSYNTHESIS PROTEIN MET8"/>
    <property type="match status" value="1"/>
</dbReference>
<dbReference type="InterPro" id="IPR028281">
    <property type="entry name" value="Sirohaem_synthase_central"/>
</dbReference>
<evidence type="ECO:0000256" key="1">
    <source>
        <dbReference type="ARBA" id="ARBA00005010"/>
    </source>
</evidence>
<dbReference type="InterPro" id="IPR006367">
    <property type="entry name" value="Sirohaem_synthase_N"/>
</dbReference>
<dbReference type="Gene3D" id="3.40.50.720">
    <property type="entry name" value="NAD(P)-binding Rossmann-like Domain"/>
    <property type="match status" value="1"/>
</dbReference>
<protein>
    <recommendedName>
        <fullName evidence="2">precorrin-2 dehydrogenase</fullName>
        <ecNumber evidence="2">1.3.1.76</ecNumber>
    </recommendedName>
</protein>
<evidence type="ECO:0000313" key="9">
    <source>
        <dbReference type="Proteomes" id="UP000637643"/>
    </source>
</evidence>
<dbReference type="Pfam" id="PF14824">
    <property type="entry name" value="Sirohm_synth_M"/>
    <property type="match status" value="1"/>
</dbReference>
<keyword evidence="4" id="KW-0520">NAD</keyword>
<name>A0A917CXS8_9BACL</name>
<dbReference type="EC" id="1.3.1.76" evidence="2"/>
<organism evidence="8 9">
    <name type="scientific">Paenibacillus albidus</name>
    <dbReference type="NCBI Taxonomy" id="2041023"/>
    <lineage>
        <taxon>Bacteria</taxon>
        <taxon>Bacillati</taxon>
        <taxon>Bacillota</taxon>
        <taxon>Bacilli</taxon>
        <taxon>Bacillales</taxon>
        <taxon>Paenibacillaceae</taxon>
        <taxon>Paenibacillus</taxon>
    </lineage>
</organism>
<dbReference type="Pfam" id="PF13241">
    <property type="entry name" value="NAD_binding_7"/>
    <property type="match status" value="1"/>
</dbReference>
<dbReference type="InterPro" id="IPR036291">
    <property type="entry name" value="NAD(P)-bd_dom_sf"/>
</dbReference>
<dbReference type="SUPFAM" id="SSF51735">
    <property type="entry name" value="NAD(P)-binding Rossmann-fold domains"/>
    <property type="match status" value="1"/>
</dbReference>
<accession>A0A917CXS8</accession>
<sequence>MSRYLPIMLECAGQPCIVIGGGAVAERKIMGLLEAGAAIIVISPELSPRLTALAQNQSLKWLKRLFAPGDTRGAFLVYAASSDAAVNMEVAREARKLNIPVNVASEAEAGSFITPGVLRRGRLTVAVSTSGAGPAAAAQIKGLLEEMLGGEYEPYLDFLYDMRTEIKRRESSAAVRGRLLRKLAALDVLDEIRQGTFKKWGPEVIDAWIADNREE</sequence>
<dbReference type="InterPro" id="IPR028161">
    <property type="entry name" value="Met8-like"/>
</dbReference>
<evidence type="ECO:0000256" key="2">
    <source>
        <dbReference type="ARBA" id="ARBA00012400"/>
    </source>
</evidence>
<keyword evidence="5" id="KW-0627">Porphyrin biosynthesis</keyword>
<dbReference type="PANTHER" id="PTHR35330">
    <property type="entry name" value="SIROHEME BIOSYNTHESIS PROTEIN MET8"/>
    <property type="match status" value="1"/>
</dbReference>
<keyword evidence="3" id="KW-0560">Oxidoreductase</keyword>
<evidence type="ECO:0000256" key="6">
    <source>
        <dbReference type="ARBA" id="ARBA00047561"/>
    </source>
</evidence>
<reference evidence="8" key="1">
    <citation type="journal article" date="2014" name="Int. J. Syst. Evol. Microbiol.">
        <title>Complete genome sequence of Corynebacterium casei LMG S-19264T (=DSM 44701T), isolated from a smear-ripened cheese.</title>
        <authorList>
            <consortium name="US DOE Joint Genome Institute (JGI-PGF)"/>
            <person name="Walter F."/>
            <person name="Albersmeier A."/>
            <person name="Kalinowski J."/>
            <person name="Ruckert C."/>
        </authorList>
    </citation>
    <scope>NUCLEOTIDE SEQUENCE</scope>
    <source>
        <strain evidence="8">CGMCC 1.16134</strain>
    </source>
</reference>
<dbReference type="RefSeq" id="WP_189030484.1">
    <property type="nucleotide sequence ID" value="NZ_BMKR01000034.1"/>
</dbReference>
<keyword evidence="9" id="KW-1185">Reference proteome</keyword>